<organism evidence="17 18">
    <name type="scientific">Limibacillus halophilus</name>
    <dbReference type="NCBI Taxonomy" id="1579333"/>
    <lineage>
        <taxon>Bacteria</taxon>
        <taxon>Pseudomonadati</taxon>
        <taxon>Pseudomonadota</taxon>
        <taxon>Alphaproteobacteria</taxon>
        <taxon>Rhodospirillales</taxon>
        <taxon>Rhodovibrionaceae</taxon>
        <taxon>Limibacillus</taxon>
    </lineage>
</organism>
<evidence type="ECO:0000256" key="15">
    <source>
        <dbReference type="ARBA" id="ARBA00023136"/>
    </source>
</evidence>
<dbReference type="SUPFAM" id="SSF81343">
    <property type="entry name" value="Fumarate reductase respiratory complex transmembrane subunits"/>
    <property type="match status" value="1"/>
</dbReference>
<accession>A0A839SS11</accession>
<keyword evidence="9" id="KW-0349">Heme</keyword>
<evidence type="ECO:0000256" key="12">
    <source>
        <dbReference type="ARBA" id="ARBA00022982"/>
    </source>
</evidence>
<dbReference type="CDD" id="cd03495">
    <property type="entry name" value="SQR_TypeC_SdhD_like"/>
    <property type="match status" value="1"/>
</dbReference>
<keyword evidence="11" id="KW-0479">Metal-binding</keyword>
<comment type="caution">
    <text evidence="17">The sequence shown here is derived from an EMBL/GenBank/DDBJ whole genome shotgun (WGS) entry which is preliminary data.</text>
</comment>
<dbReference type="Proteomes" id="UP000581135">
    <property type="component" value="Unassembled WGS sequence"/>
</dbReference>
<dbReference type="InterPro" id="IPR034804">
    <property type="entry name" value="SQR/QFR_C/D"/>
</dbReference>
<dbReference type="EMBL" id="JACHXA010000001">
    <property type="protein sequence ID" value="MBB3063805.1"/>
    <property type="molecule type" value="Genomic_DNA"/>
</dbReference>
<keyword evidence="10 16" id="KW-0812">Transmembrane</keyword>
<reference evidence="17 18" key="1">
    <citation type="submission" date="2020-08" db="EMBL/GenBank/DDBJ databases">
        <title>Genomic Encyclopedia of Type Strains, Phase III (KMG-III): the genomes of soil and plant-associated and newly described type strains.</title>
        <authorList>
            <person name="Whitman W."/>
        </authorList>
    </citation>
    <scope>NUCLEOTIDE SEQUENCE [LARGE SCALE GENOMIC DNA]</scope>
    <source>
        <strain evidence="17 18">CECT 8803</strain>
    </source>
</reference>
<feature type="transmembrane region" description="Helical" evidence="16">
    <location>
        <begin position="28"/>
        <end position="48"/>
    </location>
</feature>
<evidence type="ECO:0000256" key="10">
    <source>
        <dbReference type="ARBA" id="ARBA00022692"/>
    </source>
</evidence>
<name>A0A839SS11_9PROT</name>
<dbReference type="AlphaFoldDB" id="A0A839SS11"/>
<dbReference type="Pfam" id="PF01127">
    <property type="entry name" value="Sdh_cyt"/>
    <property type="match status" value="1"/>
</dbReference>
<comment type="subunit">
    <text evidence="5">Part of an enzyme complex containing four subunits: a flavoprotein, an iron-sulfur protein, plus two membrane-anchoring proteins, SdhC and SdhD.</text>
</comment>
<dbReference type="InterPro" id="IPR014312">
    <property type="entry name" value="Succ_DH_anchor"/>
</dbReference>
<feature type="transmembrane region" description="Helical" evidence="16">
    <location>
        <begin position="98"/>
        <end position="120"/>
    </location>
</feature>
<feature type="transmembrane region" description="Helical" evidence="16">
    <location>
        <begin position="55"/>
        <end position="78"/>
    </location>
</feature>
<keyword evidence="12" id="KW-0249">Electron transport</keyword>
<evidence type="ECO:0000256" key="7">
    <source>
        <dbReference type="ARBA" id="ARBA00022448"/>
    </source>
</evidence>
<dbReference type="UniPathway" id="UPA00223"/>
<evidence type="ECO:0000313" key="18">
    <source>
        <dbReference type="Proteomes" id="UP000581135"/>
    </source>
</evidence>
<comment type="subcellular location">
    <subcellularLocation>
        <location evidence="3">Membrane</location>
        <topology evidence="3">Multi-pass membrane protein</topology>
    </subcellularLocation>
</comment>
<sequence length="124" mass="13363">MSLRTPLARVRGLGSAKDGTGHWWSQRLTAIALVPLCLWFVVSVISMVGADYGTFLHWLSSPLSGGLMILLIIATFYHAALGLQVVIEDYVHQEGIKIASIIAVKFACIVLGLAATLSVLKIMV</sequence>
<keyword evidence="18" id="KW-1185">Reference proteome</keyword>
<evidence type="ECO:0000256" key="5">
    <source>
        <dbReference type="ARBA" id="ARBA00011558"/>
    </source>
</evidence>
<keyword evidence="13 16" id="KW-1133">Transmembrane helix</keyword>
<dbReference type="InterPro" id="IPR000701">
    <property type="entry name" value="SuccDH_FuR_B_TM-su"/>
</dbReference>
<evidence type="ECO:0000256" key="6">
    <source>
        <dbReference type="ARBA" id="ARBA00019425"/>
    </source>
</evidence>
<evidence type="ECO:0000256" key="14">
    <source>
        <dbReference type="ARBA" id="ARBA00023004"/>
    </source>
</evidence>
<evidence type="ECO:0000256" key="13">
    <source>
        <dbReference type="ARBA" id="ARBA00022989"/>
    </source>
</evidence>
<dbReference type="GO" id="GO:0020037">
    <property type="term" value="F:heme binding"/>
    <property type="evidence" value="ECO:0007669"/>
    <property type="project" value="InterPro"/>
</dbReference>
<evidence type="ECO:0000256" key="8">
    <source>
        <dbReference type="ARBA" id="ARBA00022532"/>
    </source>
</evidence>
<evidence type="ECO:0000256" key="3">
    <source>
        <dbReference type="ARBA" id="ARBA00004141"/>
    </source>
</evidence>
<comment type="function">
    <text evidence="2">Membrane-anchoring subunit of succinate dehydrogenase (SDH).</text>
</comment>
<gene>
    <name evidence="17" type="ORF">FHR98_000070</name>
</gene>
<keyword evidence="8" id="KW-0816">Tricarboxylic acid cycle</keyword>
<keyword evidence="7" id="KW-0813">Transport</keyword>
<dbReference type="Gene3D" id="1.20.1300.10">
    <property type="entry name" value="Fumarate reductase/succinate dehydrogenase, transmembrane subunit"/>
    <property type="match status" value="1"/>
</dbReference>
<comment type="pathway">
    <text evidence="4">Carbohydrate metabolism; tricarboxylic acid cycle.</text>
</comment>
<proteinExistence type="predicted"/>
<dbReference type="NCBIfam" id="TIGR02968">
    <property type="entry name" value="succ_dehyd_anc"/>
    <property type="match status" value="1"/>
</dbReference>
<evidence type="ECO:0000256" key="1">
    <source>
        <dbReference type="ARBA" id="ARBA00001971"/>
    </source>
</evidence>
<evidence type="ECO:0000313" key="17">
    <source>
        <dbReference type="EMBL" id="MBB3063805.1"/>
    </source>
</evidence>
<comment type="cofactor">
    <cofactor evidence="1">
        <name>heme</name>
        <dbReference type="ChEBI" id="CHEBI:30413"/>
    </cofactor>
</comment>
<keyword evidence="14" id="KW-0408">Iron</keyword>
<evidence type="ECO:0000256" key="2">
    <source>
        <dbReference type="ARBA" id="ARBA00004050"/>
    </source>
</evidence>
<keyword evidence="15 16" id="KW-0472">Membrane</keyword>
<dbReference type="GO" id="GO:0046872">
    <property type="term" value="F:metal ion binding"/>
    <property type="evidence" value="ECO:0007669"/>
    <property type="project" value="UniProtKB-KW"/>
</dbReference>
<evidence type="ECO:0000256" key="16">
    <source>
        <dbReference type="SAM" id="Phobius"/>
    </source>
</evidence>
<dbReference type="GO" id="GO:0006099">
    <property type="term" value="P:tricarboxylic acid cycle"/>
    <property type="evidence" value="ECO:0007669"/>
    <property type="project" value="UniProtKB-UniPathway"/>
</dbReference>
<dbReference type="GO" id="GO:0016020">
    <property type="term" value="C:membrane"/>
    <property type="evidence" value="ECO:0007669"/>
    <property type="project" value="UniProtKB-SubCell"/>
</dbReference>
<evidence type="ECO:0000256" key="9">
    <source>
        <dbReference type="ARBA" id="ARBA00022617"/>
    </source>
</evidence>
<evidence type="ECO:0000256" key="11">
    <source>
        <dbReference type="ARBA" id="ARBA00022723"/>
    </source>
</evidence>
<dbReference type="RefSeq" id="WP_183414623.1">
    <property type="nucleotide sequence ID" value="NZ_JACHXA010000001.1"/>
</dbReference>
<protein>
    <recommendedName>
        <fullName evidence="6">Succinate dehydrogenase hydrophobic membrane anchor subunit</fullName>
    </recommendedName>
</protein>
<evidence type="ECO:0000256" key="4">
    <source>
        <dbReference type="ARBA" id="ARBA00005163"/>
    </source>
</evidence>